<dbReference type="Gene3D" id="1.10.287.130">
    <property type="match status" value="1"/>
</dbReference>
<sequence length="471" mass="54142">MKEKAELLDLLDQLKKSEEKYRQLIEQASDAIYLLNHSGDFIDVNQSMCALLGYTREELLKMKVADTIDPEQLKIDPLKYVPRSAPETSTVRERRFMHKNGQAFDVEVNVKTFPDDRVMVIARDITVRKAMEMDLKNAELKFRTIADKSMVGIYIVQGGKFVYINPRFAEVFGYTTEELNGEYPSNLIIHPDHRDKVNESIRARLSGEIESVHYETVGLRKDGSNNWVEFYGSRVMLDNVPSIIGTMLDITERKKAEEQILTERESLLRSEANLQTIINNTDTAYALLDTALNIIEYNNMALRYAQKEFNYNPASGKNLIAQIPVERLPKFSEYIAMVLNGDPISYEVSYPEPDGYPKWYHVRMFPIANHHKHILGLVFAATDISDHKRSEQHLQQAYENIQHHVESIKDMAWKQSHLIRSPLANLKALVQILKNDPTDQVVLDYISGELERLDTVIIDMANEASARTVYN</sequence>
<dbReference type="PANTHER" id="PTHR43304">
    <property type="entry name" value="PHYTOCHROME-LIKE PROTEIN CPH1"/>
    <property type="match status" value="1"/>
</dbReference>
<dbReference type="NCBIfam" id="TIGR00229">
    <property type="entry name" value="sensory_box"/>
    <property type="match status" value="3"/>
</dbReference>
<evidence type="ECO:0000259" key="7">
    <source>
        <dbReference type="PROSITE" id="PS50112"/>
    </source>
</evidence>
<dbReference type="GO" id="GO:0000155">
    <property type="term" value="F:phosphorelay sensor kinase activity"/>
    <property type="evidence" value="ECO:0007669"/>
    <property type="project" value="InterPro"/>
</dbReference>
<dbReference type="InterPro" id="IPR001610">
    <property type="entry name" value="PAC"/>
</dbReference>
<dbReference type="SMART" id="SM00091">
    <property type="entry name" value="PAS"/>
    <property type="match status" value="3"/>
</dbReference>
<dbReference type="InterPro" id="IPR035965">
    <property type="entry name" value="PAS-like_dom_sf"/>
</dbReference>
<keyword evidence="3" id="KW-0597">Phosphoprotein</keyword>
<dbReference type="PROSITE" id="PS50113">
    <property type="entry name" value="PAC"/>
    <property type="match status" value="2"/>
</dbReference>
<proteinExistence type="predicted"/>
<dbReference type="Proteomes" id="UP000286701">
    <property type="component" value="Unassembled WGS sequence"/>
</dbReference>
<feature type="domain" description="PAC" evidence="8">
    <location>
        <begin position="212"/>
        <end position="262"/>
    </location>
</feature>
<dbReference type="Pfam" id="PF00989">
    <property type="entry name" value="PAS"/>
    <property type="match status" value="1"/>
</dbReference>
<evidence type="ECO:0000256" key="3">
    <source>
        <dbReference type="ARBA" id="ARBA00022553"/>
    </source>
</evidence>
<dbReference type="GO" id="GO:0006355">
    <property type="term" value="P:regulation of DNA-templated transcription"/>
    <property type="evidence" value="ECO:0007669"/>
    <property type="project" value="InterPro"/>
</dbReference>
<dbReference type="InterPro" id="IPR013767">
    <property type="entry name" value="PAS_fold"/>
</dbReference>
<keyword evidence="10" id="KW-1185">Reference proteome</keyword>
<dbReference type="AlphaFoldDB" id="A0A444MQU8"/>
<feature type="domain" description="PAS" evidence="7">
    <location>
        <begin position="159"/>
        <end position="208"/>
    </location>
</feature>
<accession>A0A444MQU8</accession>
<feature type="coiled-coil region" evidence="6">
    <location>
        <begin position="4"/>
        <end position="31"/>
    </location>
</feature>
<dbReference type="InterPro" id="IPR052162">
    <property type="entry name" value="Sensor_kinase/Photoreceptor"/>
</dbReference>
<name>A0A444MQU8_9SPHI</name>
<dbReference type="SUPFAM" id="SSF55785">
    <property type="entry name" value="PYP-like sensor domain (PAS domain)"/>
    <property type="match status" value="3"/>
</dbReference>
<evidence type="ECO:0000313" key="9">
    <source>
        <dbReference type="EMBL" id="RWY53991.1"/>
    </source>
</evidence>
<gene>
    <name evidence="9" type="ORF">EPL05_08010</name>
</gene>
<feature type="domain" description="PAC" evidence="8">
    <location>
        <begin position="344"/>
        <end position="396"/>
    </location>
</feature>
<dbReference type="SUPFAM" id="SSF47384">
    <property type="entry name" value="Homodimeric domain of signal transducing histidine kinase"/>
    <property type="match status" value="1"/>
</dbReference>
<protein>
    <recommendedName>
        <fullName evidence="2">histidine kinase</fullName>
        <ecNumber evidence="2">2.7.13.3</ecNumber>
    </recommendedName>
</protein>
<evidence type="ECO:0000256" key="1">
    <source>
        <dbReference type="ARBA" id="ARBA00000085"/>
    </source>
</evidence>
<dbReference type="RefSeq" id="WP_128533426.1">
    <property type="nucleotide sequence ID" value="NZ_SBIW01000003.1"/>
</dbReference>
<evidence type="ECO:0000256" key="5">
    <source>
        <dbReference type="ARBA" id="ARBA00022777"/>
    </source>
</evidence>
<dbReference type="PANTHER" id="PTHR43304:SF1">
    <property type="entry name" value="PAC DOMAIN-CONTAINING PROTEIN"/>
    <property type="match status" value="1"/>
</dbReference>
<dbReference type="OrthoDB" id="9759607at2"/>
<dbReference type="PROSITE" id="PS50112">
    <property type="entry name" value="PAS"/>
    <property type="match status" value="2"/>
</dbReference>
<dbReference type="InterPro" id="IPR000700">
    <property type="entry name" value="PAS-assoc_C"/>
</dbReference>
<feature type="domain" description="PAS" evidence="7">
    <location>
        <begin position="17"/>
        <end position="71"/>
    </location>
</feature>
<evidence type="ECO:0000256" key="6">
    <source>
        <dbReference type="SAM" id="Coils"/>
    </source>
</evidence>
<dbReference type="EMBL" id="SBIW01000003">
    <property type="protein sequence ID" value="RWY53991.1"/>
    <property type="molecule type" value="Genomic_DNA"/>
</dbReference>
<reference evidence="9 10" key="1">
    <citation type="submission" date="2019-01" db="EMBL/GenBank/DDBJ databases">
        <title>Mucilaginibacter antarcticum sp. nov., isolated from antarctic soil.</title>
        <authorList>
            <person name="Yan Y.-Q."/>
            <person name="Du Z.-J."/>
        </authorList>
    </citation>
    <scope>NUCLEOTIDE SEQUENCE [LARGE SCALE GENOMIC DNA]</scope>
    <source>
        <strain evidence="9 10">F01003</strain>
    </source>
</reference>
<evidence type="ECO:0000256" key="2">
    <source>
        <dbReference type="ARBA" id="ARBA00012438"/>
    </source>
</evidence>
<dbReference type="CDD" id="cd00130">
    <property type="entry name" value="PAS"/>
    <property type="match status" value="3"/>
</dbReference>
<dbReference type="SMART" id="SM00086">
    <property type="entry name" value="PAC"/>
    <property type="match status" value="3"/>
</dbReference>
<comment type="catalytic activity">
    <reaction evidence="1">
        <text>ATP + protein L-histidine = ADP + protein N-phospho-L-histidine.</text>
        <dbReference type="EC" id="2.7.13.3"/>
    </reaction>
</comment>
<keyword evidence="5" id="KW-0418">Kinase</keyword>
<keyword evidence="4" id="KW-0808">Transferase</keyword>
<organism evidence="9 10">
    <name type="scientific">Mucilaginibacter gilvus</name>
    <dbReference type="NCBI Taxonomy" id="2305909"/>
    <lineage>
        <taxon>Bacteria</taxon>
        <taxon>Pseudomonadati</taxon>
        <taxon>Bacteroidota</taxon>
        <taxon>Sphingobacteriia</taxon>
        <taxon>Sphingobacteriales</taxon>
        <taxon>Sphingobacteriaceae</taxon>
        <taxon>Mucilaginibacter</taxon>
    </lineage>
</organism>
<dbReference type="EC" id="2.7.13.3" evidence="2"/>
<evidence type="ECO:0000256" key="4">
    <source>
        <dbReference type="ARBA" id="ARBA00022679"/>
    </source>
</evidence>
<dbReference type="InterPro" id="IPR000014">
    <property type="entry name" value="PAS"/>
</dbReference>
<evidence type="ECO:0000259" key="8">
    <source>
        <dbReference type="PROSITE" id="PS50113"/>
    </source>
</evidence>
<comment type="caution">
    <text evidence="9">The sequence shown here is derived from an EMBL/GenBank/DDBJ whole genome shotgun (WGS) entry which is preliminary data.</text>
</comment>
<dbReference type="Pfam" id="PF13426">
    <property type="entry name" value="PAS_9"/>
    <property type="match status" value="2"/>
</dbReference>
<dbReference type="Gene3D" id="3.30.450.20">
    <property type="entry name" value="PAS domain"/>
    <property type="match status" value="3"/>
</dbReference>
<evidence type="ECO:0000313" key="10">
    <source>
        <dbReference type="Proteomes" id="UP000286701"/>
    </source>
</evidence>
<keyword evidence="6" id="KW-0175">Coiled coil</keyword>
<dbReference type="InterPro" id="IPR036097">
    <property type="entry name" value="HisK_dim/P_sf"/>
</dbReference>